<dbReference type="EMBL" id="OOIN01000016">
    <property type="protein sequence ID" value="SPO26919.1"/>
    <property type="molecule type" value="Genomic_DNA"/>
</dbReference>
<keyword evidence="2" id="KW-1185">Reference proteome</keyword>
<dbReference type="Proteomes" id="UP000324022">
    <property type="component" value="Unassembled WGS sequence"/>
</dbReference>
<evidence type="ECO:0000313" key="2">
    <source>
        <dbReference type="Proteomes" id="UP000324022"/>
    </source>
</evidence>
<organism evidence="1 2">
    <name type="scientific">Ustilago trichophora</name>
    <dbReference type="NCBI Taxonomy" id="86804"/>
    <lineage>
        <taxon>Eukaryota</taxon>
        <taxon>Fungi</taxon>
        <taxon>Dikarya</taxon>
        <taxon>Basidiomycota</taxon>
        <taxon>Ustilaginomycotina</taxon>
        <taxon>Ustilaginomycetes</taxon>
        <taxon>Ustilaginales</taxon>
        <taxon>Ustilaginaceae</taxon>
        <taxon>Ustilago</taxon>
    </lineage>
</organism>
<name>A0A5C3ECP5_9BASI</name>
<accession>A0A5C3ECP5</accession>
<dbReference type="AlphaFoldDB" id="A0A5C3ECP5"/>
<gene>
    <name evidence="1" type="ORF">UTRI_10671</name>
</gene>
<protein>
    <submittedName>
        <fullName evidence="1">Uncharacterized protein</fullName>
    </submittedName>
</protein>
<evidence type="ECO:0000313" key="1">
    <source>
        <dbReference type="EMBL" id="SPO26919.1"/>
    </source>
</evidence>
<sequence length="242" mass="27680">MVRLLFGTRDPPGVSANCRVKNGSPAHGITPSSFSKANHPPLCRNQAPVLKLRMSSFIRHLISCSILIFVAAAAISPRPQPQRWNWTDKKMIVLASLGQNNAYYAAGQQPLRYSRDSMIYQYPGPPQLSKQLEQQNRIKFVGTYEPPPPPSSSWWKSFLRFLRLSKKPLAEDFTNKQIYFLSYIFPHEDVELEMRLHGRISSALWRYDTVTKKATLIHLSELVHNPNVGWSLESLGDILRRH</sequence>
<reference evidence="1 2" key="1">
    <citation type="submission" date="2018-03" db="EMBL/GenBank/DDBJ databases">
        <authorList>
            <person name="Guldener U."/>
        </authorList>
    </citation>
    <scope>NUCLEOTIDE SEQUENCE [LARGE SCALE GENOMIC DNA]</scope>
    <source>
        <strain evidence="1 2">NBRC100155</strain>
    </source>
</reference>
<proteinExistence type="predicted"/>